<feature type="compositionally biased region" description="Basic and acidic residues" evidence="2">
    <location>
        <begin position="763"/>
        <end position="777"/>
    </location>
</feature>
<evidence type="ECO:0008006" key="5">
    <source>
        <dbReference type="Google" id="ProtNLM"/>
    </source>
</evidence>
<protein>
    <recommendedName>
        <fullName evidence="5">Ubiquitin interaction motif protein</fullName>
    </recommendedName>
</protein>
<reference evidence="3" key="1">
    <citation type="submission" date="2020-01" db="EMBL/GenBank/DDBJ databases">
        <authorList>
            <consortium name="DOE Joint Genome Institute"/>
            <person name="Haridas S."/>
            <person name="Albert R."/>
            <person name="Binder M."/>
            <person name="Bloem J."/>
            <person name="Labutti K."/>
            <person name="Salamov A."/>
            <person name="Andreopoulos B."/>
            <person name="Baker S.E."/>
            <person name="Barry K."/>
            <person name="Bills G."/>
            <person name="Bluhm B.H."/>
            <person name="Cannon C."/>
            <person name="Castanera R."/>
            <person name="Culley D.E."/>
            <person name="Daum C."/>
            <person name="Ezra D."/>
            <person name="Gonzalez J.B."/>
            <person name="Henrissat B."/>
            <person name="Kuo A."/>
            <person name="Liang C."/>
            <person name="Lipzen A."/>
            <person name="Lutzoni F."/>
            <person name="Magnuson J."/>
            <person name="Mondo S."/>
            <person name="Nolan M."/>
            <person name="Ohm R."/>
            <person name="Pangilinan J."/>
            <person name="Park H.-J."/>
            <person name="Ramirez L."/>
            <person name="Alfaro M."/>
            <person name="Sun H."/>
            <person name="Tritt A."/>
            <person name="Yoshinaga Y."/>
            <person name="Zwiers L.-H."/>
            <person name="Turgeon B.G."/>
            <person name="Goodwin S.B."/>
            <person name="Spatafora J.W."/>
            <person name="Crous P.W."/>
            <person name="Grigoriev I.V."/>
        </authorList>
    </citation>
    <scope>NUCLEOTIDE SEQUENCE</scope>
    <source>
        <strain evidence="3">P77</strain>
    </source>
</reference>
<name>A0A6A5KRK4_9PLEO</name>
<evidence type="ECO:0000313" key="3">
    <source>
        <dbReference type="EMBL" id="KAF1837881.1"/>
    </source>
</evidence>
<dbReference type="GO" id="GO:0016579">
    <property type="term" value="P:protein deubiquitination"/>
    <property type="evidence" value="ECO:0007669"/>
    <property type="project" value="TreeGrafter"/>
</dbReference>
<feature type="coiled-coil region" evidence="1">
    <location>
        <begin position="419"/>
        <end position="446"/>
    </location>
</feature>
<feature type="region of interest" description="Disordered" evidence="2">
    <location>
        <begin position="748"/>
        <end position="777"/>
    </location>
</feature>
<dbReference type="AlphaFoldDB" id="A0A6A5KRK4"/>
<dbReference type="InterPro" id="IPR055335">
    <property type="entry name" value="Ucp6/RUP1"/>
</dbReference>
<accession>A0A6A5KRK4</accession>
<organism evidence="3 4">
    <name type="scientific">Decorospora gaudefroyi</name>
    <dbReference type="NCBI Taxonomy" id="184978"/>
    <lineage>
        <taxon>Eukaryota</taxon>
        <taxon>Fungi</taxon>
        <taxon>Dikarya</taxon>
        <taxon>Ascomycota</taxon>
        <taxon>Pezizomycotina</taxon>
        <taxon>Dothideomycetes</taxon>
        <taxon>Pleosporomycetidae</taxon>
        <taxon>Pleosporales</taxon>
        <taxon>Pleosporineae</taxon>
        <taxon>Pleosporaceae</taxon>
        <taxon>Decorospora</taxon>
    </lineage>
</organism>
<feature type="region of interest" description="Disordered" evidence="2">
    <location>
        <begin position="712"/>
        <end position="733"/>
    </location>
</feature>
<dbReference type="PANTHER" id="PTHR39597:SF1">
    <property type="entry name" value="UBA DOMAIN-CONTAINING PROTEIN RUP1"/>
    <property type="match status" value="1"/>
</dbReference>
<evidence type="ECO:0000256" key="2">
    <source>
        <dbReference type="SAM" id="MobiDB-lite"/>
    </source>
</evidence>
<feature type="compositionally biased region" description="Polar residues" evidence="2">
    <location>
        <begin position="721"/>
        <end position="732"/>
    </location>
</feature>
<sequence length="807" mass="89294">MAASTEPTQSDLDTMLELTSAHLDWNEAKLLLASHNNDVGAALNRFLDSQDTGTIAALKTHLNSQAKWDETGFQGAMYGADEVTVPTFNIDYAPGYDNYPHSTVNSAAPSRPPSVASHRSAASTQAQAGDAPIQSIENQDSGVAGSNPNFRPATGTYDASEWALVSTAATEIIADPIPGQRKREEGEPAIIKPYSNFNYLPNLIPILHSIPLFRNALLCPGIQQKDYWMGDDWWRGSPTEQVARIFDNAVGRSETLGLDIIYEAQRLMAFLDNTDRIYGSVGALIESEAWKDAQSTLDDPDDDLLNFLVSWGFAFQRQVPDANLDGVIRSTVNVSGSIQESFVLDTTVTRHQSRPELSLYDVLDDALFSSAAGSAHLRDTSRVLILRLTSSNQAVADLGCRIPATLYVDRYLEENKPVIEGMYRDIEQHEEQLRLIQRQAERLRYHTPKKAGSRRVETLQLLRTSLAAYEPTVPAGSPEDAAVLSQLQELYQSIESKLATLEEWTRQVQMTIAGITGRFKPRLDDGADNAGDTAMKTIETGTENSAENSENLVHIDYPEGQTPEDAMKHPYYLHGVATRRDVVYVLHPDIKSDVPGATQWWRMQYDTESSNPIIRRDRLSLEEVIERATTEAGSALLVYAHKDALAVEPTLLPKPLEEFVKRDNLNFLEELQKNITGWESYPDYGNAIQGDWDKNPASDFDPDWCQISAQEFHKSRERNDSNMSSATLTPNTEIDDDAAGAQEMVETRRGTGITRSASSETVGRGDDATEAGVEKAQGKISFVDVDMADAHEEPRTQHIEVAEKKGG</sequence>
<dbReference type="PANTHER" id="PTHR39597">
    <property type="entry name" value="UBA DOMAIN-CONTAINING PROTEIN RUP1"/>
    <property type="match status" value="1"/>
</dbReference>
<dbReference type="OrthoDB" id="4489171at2759"/>
<feature type="region of interest" description="Disordered" evidence="2">
    <location>
        <begin position="103"/>
        <end position="132"/>
    </location>
</feature>
<keyword evidence="4" id="KW-1185">Reference proteome</keyword>
<proteinExistence type="predicted"/>
<feature type="compositionally biased region" description="Low complexity" evidence="2">
    <location>
        <begin position="106"/>
        <end position="123"/>
    </location>
</feature>
<dbReference type="GO" id="GO:0005634">
    <property type="term" value="C:nucleus"/>
    <property type="evidence" value="ECO:0007669"/>
    <property type="project" value="TreeGrafter"/>
</dbReference>
<evidence type="ECO:0000313" key="4">
    <source>
        <dbReference type="Proteomes" id="UP000800040"/>
    </source>
</evidence>
<feature type="region of interest" description="Disordered" evidence="2">
    <location>
        <begin position="788"/>
        <end position="807"/>
    </location>
</feature>
<gene>
    <name evidence="3" type="ORF">BDW02DRAFT_565609</name>
</gene>
<dbReference type="EMBL" id="ML975257">
    <property type="protein sequence ID" value="KAF1837881.1"/>
    <property type="molecule type" value="Genomic_DNA"/>
</dbReference>
<keyword evidence="1" id="KW-0175">Coiled coil</keyword>
<dbReference type="Proteomes" id="UP000800040">
    <property type="component" value="Unassembled WGS sequence"/>
</dbReference>
<evidence type="ECO:0000256" key="1">
    <source>
        <dbReference type="SAM" id="Coils"/>
    </source>
</evidence>
<dbReference type="GO" id="GO:0005829">
    <property type="term" value="C:cytosol"/>
    <property type="evidence" value="ECO:0007669"/>
    <property type="project" value="TreeGrafter"/>
</dbReference>